<dbReference type="AlphaFoldDB" id="A0A5B7H7G9"/>
<dbReference type="OrthoDB" id="6377261at2759"/>
<evidence type="ECO:0000256" key="1">
    <source>
        <dbReference type="SAM" id="Coils"/>
    </source>
</evidence>
<sequence>METGPHEYDTQALLDVTWNDVTLCVKERYHSLLRRIKRKKKEEENQPADNTPPDFYMAELELQINQVMSGLESLAESLGVVADRMNRLEDTHSSYSDLHDLQDDDYSYTNDEVWQQDNDSRSSIYRNDEETRLEFLQQQAAKDYDCKLETSQYQGARPRLGNDSVKGRKISVDKGINFDAFTDIESCPTEIEALTQKWNLALDDPSFNLVDDGGTLEKFLKDVSESFDNFTSFGKYGKTQLRVNTRIHPSHESLNLSQNNSGVTESIAHQKGIHTDNVDGSVPRGISSRLCRTQTQGRGKGHVEALDISYLESDHENESNY</sequence>
<dbReference type="EMBL" id="VSRR010022493">
    <property type="protein sequence ID" value="MPC64724.1"/>
    <property type="molecule type" value="Genomic_DNA"/>
</dbReference>
<reference evidence="2 3" key="1">
    <citation type="submission" date="2019-05" db="EMBL/GenBank/DDBJ databases">
        <title>Another draft genome of Portunus trituberculatus and its Hox gene families provides insights of decapod evolution.</title>
        <authorList>
            <person name="Jeong J.-H."/>
            <person name="Song I."/>
            <person name="Kim S."/>
            <person name="Choi T."/>
            <person name="Kim D."/>
            <person name="Ryu S."/>
            <person name="Kim W."/>
        </authorList>
    </citation>
    <scope>NUCLEOTIDE SEQUENCE [LARGE SCALE GENOMIC DNA]</scope>
    <source>
        <tissue evidence="2">Muscle</tissue>
    </source>
</reference>
<protein>
    <submittedName>
        <fullName evidence="2">Uncharacterized protein</fullName>
    </submittedName>
</protein>
<gene>
    <name evidence="2" type="ORF">E2C01_058844</name>
</gene>
<proteinExistence type="predicted"/>
<dbReference type="Proteomes" id="UP000324222">
    <property type="component" value="Unassembled WGS sequence"/>
</dbReference>
<name>A0A5B7H7G9_PORTR</name>
<evidence type="ECO:0000313" key="3">
    <source>
        <dbReference type="Proteomes" id="UP000324222"/>
    </source>
</evidence>
<keyword evidence="1" id="KW-0175">Coiled coil</keyword>
<evidence type="ECO:0000313" key="2">
    <source>
        <dbReference type="EMBL" id="MPC64724.1"/>
    </source>
</evidence>
<comment type="caution">
    <text evidence="2">The sequence shown here is derived from an EMBL/GenBank/DDBJ whole genome shotgun (WGS) entry which is preliminary data.</text>
</comment>
<organism evidence="2 3">
    <name type="scientific">Portunus trituberculatus</name>
    <name type="common">Swimming crab</name>
    <name type="synonym">Neptunus trituberculatus</name>
    <dbReference type="NCBI Taxonomy" id="210409"/>
    <lineage>
        <taxon>Eukaryota</taxon>
        <taxon>Metazoa</taxon>
        <taxon>Ecdysozoa</taxon>
        <taxon>Arthropoda</taxon>
        <taxon>Crustacea</taxon>
        <taxon>Multicrustacea</taxon>
        <taxon>Malacostraca</taxon>
        <taxon>Eumalacostraca</taxon>
        <taxon>Eucarida</taxon>
        <taxon>Decapoda</taxon>
        <taxon>Pleocyemata</taxon>
        <taxon>Brachyura</taxon>
        <taxon>Eubrachyura</taxon>
        <taxon>Portunoidea</taxon>
        <taxon>Portunidae</taxon>
        <taxon>Portuninae</taxon>
        <taxon>Portunus</taxon>
    </lineage>
</organism>
<keyword evidence="3" id="KW-1185">Reference proteome</keyword>
<feature type="coiled-coil region" evidence="1">
    <location>
        <begin position="26"/>
        <end position="77"/>
    </location>
</feature>
<accession>A0A5B7H7G9</accession>